<evidence type="ECO:0000256" key="5">
    <source>
        <dbReference type="ARBA" id="ARBA00023136"/>
    </source>
</evidence>
<comment type="similarity">
    <text evidence="2">Belongs to the GtrA family.</text>
</comment>
<dbReference type="Proteomes" id="UP000787625">
    <property type="component" value="Unassembled WGS sequence"/>
</dbReference>
<comment type="caution">
    <text evidence="8">The sequence shown here is derived from an EMBL/GenBank/DDBJ whole genome shotgun (WGS) entry which is preliminary data.</text>
</comment>
<feature type="transmembrane region" description="Helical" evidence="6">
    <location>
        <begin position="42"/>
        <end position="60"/>
    </location>
</feature>
<keyword evidence="3 6" id="KW-0812">Transmembrane</keyword>
<keyword evidence="4 6" id="KW-1133">Transmembrane helix</keyword>
<dbReference type="InterPro" id="IPR051401">
    <property type="entry name" value="GtrA_CellWall_Glycosyl"/>
</dbReference>
<feature type="transmembrane region" description="Helical" evidence="6">
    <location>
        <begin position="72"/>
        <end position="90"/>
    </location>
</feature>
<evidence type="ECO:0000256" key="1">
    <source>
        <dbReference type="ARBA" id="ARBA00004141"/>
    </source>
</evidence>
<name>A0A9D2UH86_9BACT</name>
<dbReference type="EMBL" id="DWUP01000026">
    <property type="protein sequence ID" value="HJD52377.1"/>
    <property type="molecule type" value="Genomic_DNA"/>
</dbReference>
<organism evidence="8 9">
    <name type="scientific">Candidatus Avibacteroides avistercoris</name>
    <dbReference type="NCBI Taxonomy" id="2840690"/>
    <lineage>
        <taxon>Bacteria</taxon>
        <taxon>Pseudomonadati</taxon>
        <taxon>Bacteroidota</taxon>
        <taxon>Bacteroidia</taxon>
        <taxon>Bacteroidales</taxon>
        <taxon>Bacteroidaceae</taxon>
        <taxon>Bacteroidaceae incertae sedis</taxon>
        <taxon>Candidatus Avibacteroides</taxon>
    </lineage>
</organism>
<gene>
    <name evidence="8" type="ORF">IAA93_01415</name>
</gene>
<evidence type="ECO:0000256" key="4">
    <source>
        <dbReference type="ARBA" id="ARBA00022989"/>
    </source>
</evidence>
<dbReference type="GO" id="GO:0005886">
    <property type="term" value="C:plasma membrane"/>
    <property type="evidence" value="ECO:0007669"/>
    <property type="project" value="TreeGrafter"/>
</dbReference>
<dbReference type="PANTHER" id="PTHR38459:SF1">
    <property type="entry name" value="PROPHAGE BACTOPRENOL-LINKED GLUCOSE TRANSLOCASE HOMOLOG"/>
    <property type="match status" value="1"/>
</dbReference>
<evidence type="ECO:0000256" key="6">
    <source>
        <dbReference type="SAM" id="Phobius"/>
    </source>
</evidence>
<comment type="subcellular location">
    <subcellularLocation>
        <location evidence="1">Membrane</location>
        <topology evidence="1">Multi-pass membrane protein</topology>
    </subcellularLocation>
</comment>
<dbReference type="AlphaFoldDB" id="A0A9D2UH86"/>
<feature type="domain" description="GtrA/DPMS transmembrane" evidence="7">
    <location>
        <begin position="10"/>
        <end position="125"/>
    </location>
</feature>
<evidence type="ECO:0000313" key="9">
    <source>
        <dbReference type="Proteomes" id="UP000787625"/>
    </source>
</evidence>
<keyword evidence="5 6" id="KW-0472">Membrane</keyword>
<evidence type="ECO:0000259" key="7">
    <source>
        <dbReference type="Pfam" id="PF04138"/>
    </source>
</evidence>
<evidence type="ECO:0000256" key="3">
    <source>
        <dbReference type="ARBA" id="ARBA00022692"/>
    </source>
</evidence>
<dbReference type="PANTHER" id="PTHR38459">
    <property type="entry name" value="PROPHAGE BACTOPRENOL-LINKED GLUCOSE TRANSLOCASE HOMOLOG"/>
    <property type="match status" value="1"/>
</dbReference>
<dbReference type="InterPro" id="IPR007267">
    <property type="entry name" value="GtrA_DPMS_TM"/>
</dbReference>
<dbReference type="Pfam" id="PF04138">
    <property type="entry name" value="GtrA_DPMS_TM"/>
    <property type="match status" value="1"/>
</dbReference>
<accession>A0A9D2UH86</accession>
<proteinExistence type="inferred from homology"/>
<evidence type="ECO:0000256" key="2">
    <source>
        <dbReference type="ARBA" id="ARBA00009399"/>
    </source>
</evidence>
<feature type="transmembrane region" description="Helical" evidence="6">
    <location>
        <begin position="102"/>
        <end position="119"/>
    </location>
</feature>
<dbReference type="GO" id="GO:0000271">
    <property type="term" value="P:polysaccharide biosynthetic process"/>
    <property type="evidence" value="ECO:0007669"/>
    <property type="project" value="InterPro"/>
</dbReference>
<reference evidence="8" key="2">
    <citation type="submission" date="2021-04" db="EMBL/GenBank/DDBJ databases">
        <authorList>
            <person name="Gilroy R."/>
        </authorList>
    </citation>
    <scope>NUCLEOTIDE SEQUENCE</scope>
    <source>
        <strain evidence="8">MalCec1-1739</strain>
    </source>
</reference>
<sequence>MSETRSQLLRFCLIGMLNGAITYISLFVFNRILGLSLHMSNFIGYLLVLAHSFIWSKLWIFKSHGSNIMREFAIFTITFLVAYTMQFVTFYSLTKAIGVNEYWANLVSLIVFGASNFLINRNYTFRHSS</sequence>
<evidence type="ECO:0000313" key="8">
    <source>
        <dbReference type="EMBL" id="HJD52377.1"/>
    </source>
</evidence>
<feature type="transmembrane region" description="Helical" evidence="6">
    <location>
        <begin position="12"/>
        <end position="30"/>
    </location>
</feature>
<reference evidence="8" key="1">
    <citation type="journal article" date="2021" name="PeerJ">
        <title>Extensive microbial diversity within the chicken gut microbiome revealed by metagenomics and culture.</title>
        <authorList>
            <person name="Gilroy R."/>
            <person name="Ravi A."/>
            <person name="Getino M."/>
            <person name="Pursley I."/>
            <person name="Horton D.L."/>
            <person name="Alikhan N.F."/>
            <person name="Baker D."/>
            <person name="Gharbi K."/>
            <person name="Hall N."/>
            <person name="Watson M."/>
            <person name="Adriaenssens E.M."/>
            <person name="Foster-Nyarko E."/>
            <person name="Jarju S."/>
            <person name="Secka A."/>
            <person name="Antonio M."/>
            <person name="Oren A."/>
            <person name="Chaudhuri R.R."/>
            <person name="La Ragione R."/>
            <person name="Hildebrand F."/>
            <person name="Pallen M.J."/>
        </authorList>
    </citation>
    <scope>NUCLEOTIDE SEQUENCE</scope>
    <source>
        <strain evidence="8">MalCec1-1739</strain>
    </source>
</reference>
<protein>
    <submittedName>
        <fullName evidence="8">GtrA family protein</fullName>
    </submittedName>
</protein>